<keyword evidence="3" id="KW-1185">Reference proteome</keyword>
<evidence type="ECO:0000313" key="2">
    <source>
        <dbReference type="EMBL" id="KAF9619008.1"/>
    </source>
</evidence>
<sequence>MVDPSIPQARQASSSAPPFSWNSLFNDKSSNFVNEQLEYLEVETENDISKVPSFVLEEGIDRRPTVTQRNNVSNAQTTWQQVGTQRNRAESSVVMTTPVGSTIMPTVNALVQNNVVQNNALVPYVCQEVDTETISQGLLRVSLGSAPQPRTPKDNEPIRLSGAQSNIEG</sequence>
<dbReference type="Proteomes" id="UP000631114">
    <property type="component" value="Unassembled WGS sequence"/>
</dbReference>
<comment type="caution">
    <text evidence="2">The sequence shown here is derived from an EMBL/GenBank/DDBJ whole genome shotgun (WGS) entry which is preliminary data.</text>
</comment>
<gene>
    <name evidence="2" type="ORF">IFM89_003911</name>
</gene>
<protein>
    <submittedName>
        <fullName evidence="2">Uncharacterized protein</fullName>
    </submittedName>
</protein>
<evidence type="ECO:0000313" key="3">
    <source>
        <dbReference type="Proteomes" id="UP000631114"/>
    </source>
</evidence>
<organism evidence="2 3">
    <name type="scientific">Coptis chinensis</name>
    <dbReference type="NCBI Taxonomy" id="261450"/>
    <lineage>
        <taxon>Eukaryota</taxon>
        <taxon>Viridiplantae</taxon>
        <taxon>Streptophyta</taxon>
        <taxon>Embryophyta</taxon>
        <taxon>Tracheophyta</taxon>
        <taxon>Spermatophyta</taxon>
        <taxon>Magnoliopsida</taxon>
        <taxon>Ranunculales</taxon>
        <taxon>Ranunculaceae</taxon>
        <taxon>Coptidoideae</taxon>
        <taxon>Coptis</taxon>
    </lineage>
</organism>
<name>A0A835ILZ4_9MAGN</name>
<dbReference type="EMBL" id="JADFTS010000002">
    <property type="protein sequence ID" value="KAF9619008.1"/>
    <property type="molecule type" value="Genomic_DNA"/>
</dbReference>
<proteinExistence type="predicted"/>
<evidence type="ECO:0000256" key="1">
    <source>
        <dbReference type="SAM" id="MobiDB-lite"/>
    </source>
</evidence>
<accession>A0A835ILZ4</accession>
<feature type="region of interest" description="Disordered" evidence="1">
    <location>
        <begin position="145"/>
        <end position="169"/>
    </location>
</feature>
<reference evidence="2 3" key="1">
    <citation type="submission" date="2020-10" db="EMBL/GenBank/DDBJ databases">
        <title>The Coptis chinensis genome and diversification of protoberbering-type alkaloids.</title>
        <authorList>
            <person name="Wang B."/>
            <person name="Shu S."/>
            <person name="Song C."/>
            <person name="Liu Y."/>
        </authorList>
    </citation>
    <scope>NUCLEOTIDE SEQUENCE [LARGE SCALE GENOMIC DNA]</scope>
    <source>
        <strain evidence="2">HL-2020</strain>
        <tissue evidence="2">Leaf</tissue>
    </source>
</reference>
<dbReference type="AlphaFoldDB" id="A0A835ILZ4"/>